<dbReference type="EMBL" id="CP004006">
    <property type="protein sequence ID" value="AHE67264.1"/>
    <property type="molecule type" value="Genomic_DNA"/>
</dbReference>
<dbReference type="GO" id="GO:0008773">
    <property type="term" value="F:[protein-PII] uridylyltransferase activity"/>
    <property type="evidence" value="ECO:0007669"/>
    <property type="project" value="InterPro"/>
</dbReference>
<dbReference type="InterPro" id="IPR010043">
    <property type="entry name" value="UTase/UR"/>
</dbReference>
<keyword evidence="4" id="KW-1185">Reference proteome</keyword>
<dbReference type="GO" id="GO:0016787">
    <property type="term" value="F:hydrolase activity"/>
    <property type="evidence" value="ECO:0007669"/>
    <property type="project" value="UniProtKB-KW"/>
</dbReference>
<keyword evidence="1" id="KW-0378">Hydrolase</keyword>
<evidence type="ECO:0000313" key="4">
    <source>
        <dbReference type="Proteomes" id="UP000018838"/>
    </source>
</evidence>
<dbReference type="InterPro" id="IPR045865">
    <property type="entry name" value="ACT-like_dom_sf"/>
</dbReference>
<evidence type="ECO:0000313" key="3">
    <source>
        <dbReference type="EMBL" id="AHE67264.1"/>
    </source>
</evidence>
<dbReference type="eggNOG" id="COG2844">
    <property type="taxonomic scope" value="Bacteria"/>
</dbReference>
<dbReference type="AlphaFoldDB" id="W0BFR7"/>
<evidence type="ECO:0000256" key="1">
    <source>
        <dbReference type="ARBA" id="ARBA00022801"/>
    </source>
</evidence>
<proteinExistence type="predicted"/>
<name>W0BFR7_9GAMM</name>
<dbReference type="PROSITE" id="PS51671">
    <property type="entry name" value="ACT"/>
    <property type="match status" value="1"/>
</dbReference>
<accession>W0BFR7</accession>
<dbReference type="PANTHER" id="PTHR47320:SF1">
    <property type="entry name" value="BIFUNCTIONAL URIDYLYLTRANSFERASE_URIDYLYL-REMOVING ENZYME"/>
    <property type="match status" value="1"/>
</dbReference>
<dbReference type="Proteomes" id="UP000018838">
    <property type="component" value="Chromosome"/>
</dbReference>
<dbReference type="CDD" id="cd04899">
    <property type="entry name" value="ACT_ACR-UUR-like_2"/>
    <property type="match status" value="1"/>
</dbReference>
<dbReference type="HOGENOM" id="CLU_2617668_0_0_6"/>
<gene>
    <name evidence="3" type="ORF">Loa_01717</name>
</gene>
<reference evidence="3 4" key="1">
    <citation type="journal article" date="2013" name="Int. J. Med. Microbiol.">
        <title>Legionella oakridgensis ATCC 33761 genome sequence and phenotypic characterization reveals its replication capacity in amoebae.</title>
        <authorList>
            <person name="Brzuszkiewicz E."/>
            <person name="Schulz T."/>
            <person name="Rydzewski K."/>
            <person name="Daniel R."/>
            <person name="Gillmaier N."/>
            <person name="Dittmann C."/>
            <person name="Holland G."/>
            <person name="Schunder E."/>
            <person name="Lautner M."/>
            <person name="Eisenreich W."/>
            <person name="Luck C."/>
            <person name="Heuner K."/>
        </authorList>
    </citation>
    <scope>NUCLEOTIDE SEQUENCE [LARGE SCALE GENOMIC DNA]</scope>
    <source>
        <strain>OR-10</strain>
        <strain evidence="4">ATCC 33761</strain>
    </source>
</reference>
<organism evidence="3 4">
    <name type="scientific">Legionella oakridgensis ATCC 33761 = DSM 21215</name>
    <dbReference type="NCBI Taxonomy" id="1268635"/>
    <lineage>
        <taxon>Bacteria</taxon>
        <taxon>Pseudomonadati</taxon>
        <taxon>Pseudomonadota</taxon>
        <taxon>Gammaproteobacteria</taxon>
        <taxon>Legionellales</taxon>
        <taxon>Legionellaceae</taxon>
        <taxon>Legionella</taxon>
    </lineage>
</organism>
<dbReference type="PANTHER" id="PTHR47320">
    <property type="entry name" value="BIFUNCTIONAL URIDYLYLTRANSFERASE/URIDYLYL-REMOVING ENZYME"/>
    <property type="match status" value="1"/>
</dbReference>
<dbReference type="SUPFAM" id="SSF55021">
    <property type="entry name" value="ACT-like"/>
    <property type="match status" value="1"/>
</dbReference>
<protein>
    <recommendedName>
        <fullName evidence="2">ACT domain-containing protein</fullName>
    </recommendedName>
</protein>
<sequence>MEHQNTRMFLVTGDKPGLLARISHIFLNEKIHLHNAKIATAGERVEDMFYLSNQDGQPLTKEQQNSLHQKLIDELSHY</sequence>
<dbReference type="InterPro" id="IPR002912">
    <property type="entry name" value="ACT_dom"/>
</dbReference>
<feature type="domain" description="ACT" evidence="2">
    <location>
        <begin position="7"/>
        <end position="78"/>
    </location>
</feature>
<dbReference type="KEGG" id="lok:Loa_01717"/>
<evidence type="ECO:0000259" key="2">
    <source>
        <dbReference type="PROSITE" id="PS51671"/>
    </source>
</evidence>
<dbReference type="STRING" id="1268635.Loa_01717"/>
<dbReference type="PATRIC" id="fig|1268635.3.peg.1748"/>